<dbReference type="Pfam" id="PF25895">
    <property type="entry name" value="WHD_plant_disease"/>
    <property type="match status" value="1"/>
</dbReference>
<dbReference type="PANTHER" id="PTHR32472">
    <property type="entry name" value="DNA REPAIR PROTEIN RADA"/>
    <property type="match status" value="1"/>
</dbReference>
<evidence type="ECO:0000256" key="1">
    <source>
        <dbReference type="SAM" id="MobiDB-lite"/>
    </source>
</evidence>
<dbReference type="OMA" id="GKQKNDY"/>
<keyword evidence="4" id="KW-1185">Reference proteome</keyword>
<comment type="caution">
    <text evidence="3">The sequence shown here is derived from an EMBL/GenBank/DDBJ whole genome shotgun (WGS) entry which is preliminary data.</text>
</comment>
<feature type="compositionally biased region" description="Low complexity" evidence="1">
    <location>
        <begin position="47"/>
        <end position="73"/>
    </location>
</feature>
<feature type="region of interest" description="Disordered" evidence="1">
    <location>
        <begin position="1"/>
        <end position="32"/>
    </location>
</feature>
<accession>A0A0K9NZ53</accession>
<protein>
    <submittedName>
        <fullName evidence="3">NB-ARC domain-containing disease resistance protein</fullName>
    </submittedName>
</protein>
<sequence length="1009" mass="113802">MDEQRSHQPPSSIFEQDKYMDKGDGGGNGKEDLLLSVSSLTVKISGKSSSGEISFSTSPHLNSPSSNYSPPSSKFVSALQSPYISPRATLTSETNTTDVTTTTIPSPISTTDSHSDDVPTTSYTPSERYDFSTDPNEQKPKFSDGVQPRISFSFPVPRISLTKNSVTPTANAKLRSCDVYIGFHGQNTNLIRFCKWLKAELEHQGIVSFVADRAKYSNTQSHDIADRIICSATYGVVVVTASSFLNPHSIEEIRFFAQKKNLIPLLFDIDPCEITKLFEGHHPDEKDWKEALEGLSKCRDFKLEANETNWRSCVSRSVEILKSKLGRKTLENEDKMFDVFAEEQMPFPRNSFFVGREKELTEIEAAFFGCCDATGESECPRPLCESKGFADEESDRVRANSRYISLEMRKSKEPPTLEAWIEPAPAFGFTATTNGRGLQKQRSKHRKSKWSGGGSGGKNHHGNTNSIFINGSSGIGKTEVALEFAYRYTERYKMVLWIAGEAKYFRQSILNLATKLGLDVSAEAEKERGRIRSFDEQEIDAFDKVKRELFRDIPYLVVIDNLESEKEWWDGGGNKDLHDLIPNNTGASHVIITTRLSRVMGFEPMQLEPLSLPEALVLIRGRRKKNYEDGESEVLKKLDERLGRLSFGLWLIGSLLSELDITPSELLEAIDKMTAHFNESSDEGMFPNNPFLIKVITFCFAILDQKGKRRNLAYRMALAGGWFGPVPISSNLLAAAANSIPTKEKNIWKWQKNCCFFGCYLKSHERRREVQSAAMLVKLGLARRGNGQRHNQHQCNYWIQFHPITKLFTKRRGGLVSATASVVGTARMKKPVSSYHLWSSSFLILGFKSEPPLVQLKPNDAVQFIQNVVIPLAIQSFMTFSRCRSALDLLKVSTNVLEEIEKSFVSQIQDWRNHRSLCWNKKRKKKKKKSNCGGREILDEYVWSDVTLLKATLLETRAKLLLRGGHFDSGEELCRTCISIRTVMFGHNHLQTLAAQETLAKLIRLRSKI</sequence>
<dbReference type="InterPro" id="IPR058874">
    <property type="entry name" value="WHD_plant"/>
</dbReference>
<dbReference type="EMBL" id="LFYR01001508">
    <property type="protein sequence ID" value="KMZ61225.1"/>
    <property type="molecule type" value="Genomic_DNA"/>
</dbReference>
<feature type="compositionally biased region" description="Basic and acidic residues" evidence="1">
    <location>
        <begin position="127"/>
        <end position="142"/>
    </location>
</feature>
<dbReference type="InterPro" id="IPR000157">
    <property type="entry name" value="TIR_dom"/>
</dbReference>
<dbReference type="STRING" id="29655.A0A0K9NZ53"/>
<proteinExistence type="predicted"/>
<dbReference type="GO" id="GO:0007165">
    <property type="term" value="P:signal transduction"/>
    <property type="evidence" value="ECO:0007669"/>
    <property type="project" value="InterPro"/>
</dbReference>
<feature type="compositionally biased region" description="Basic residues" evidence="1">
    <location>
        <begin position="439"/>
        <end position="449"/>
    </location>
</feature>
<dbReference type="InterPro" id="IPR027417">
    <property type="entry name" value="P-loop_NTPase"/>
</dbReference>
<dbReference type="Gene3D" id="3.40.50.10140">
    <property type="entry name" value="Toll/interleukin-1 receptor homology (TIR) domain"/>
    <property type="match status" value="1"/>
</dbReference>
<feature type="domain" description="TIR" evidence="2">
    <location>
        <begin position="175"/>
        <end position="295"/>
    </location>
</feature>
<evidence type="ECO:0000313" key="4">
    <source>
        <dbReference type="Proteomes" id="UP000036987"/>
    </source>
</evidence>
<gene>
    <name evidence="3" type="ORF">ZOSMA_53G00050</name>
</gene>
<dbReference type="SUPFAM" id="SSF52540">
    <property type="entry name" value="P-loop containing nucleoside triphosphate hydrolases"/>
    <property type="match status" value="1"/>
</dbReference>
<dbReference type="InterPro" id="IPR002182">
    <property type="entry name" value="NB-ARC"/>
</dbReference>
<dbReference type="PROSITE" id="PS50104">
    <property type="entry name" value="TIR"/>
    <property type="match status" value="1"/>
</dbReference>
<name>A0A0K9NZ53_ZOSMR</name>
<feature type="region of interest" description="Disordered" evidence="1">
    <location>
        <begin position="47"/>
        <end position="74"/>
    </location>
</feature>
<dbReference type="Pfam" id="PF00931">
    <property type="entry name" value="NB-ARC"/>
    <property type="match status" value="1"/>
</dbReference>
<feature type="compositionally biased region" description="Low complexity" evidence="1">
    <location>
        <begin position="89"/>
        <end position="112"/>
    </location>
</feature>
<feature type="compositionally biased region" description="Basic and acidic residues" evidence="1">
    <location>
        <begin position="15"/>
        <end position="32"/>
    </location>
</feature>
<dbReference type="Proteomes" id="UP000036987">
    <property type="component" value="Unassembled WGS sequence"/>
</dbReference>
<evidence type="ECO:0000313" key="3">
    <source>
        <dbReference type="EMBL" id="KMZ61225.1"/>
    </source>
</evidence>
<dbReference type="GO" id="GO:0000725">
    <property type="term" value="P:recombinational repair"/>
    <property type="evidence" value="ECO:0000318"/>
    <property type="project" value="GO_Central"/>
</dbReference>
<dbReference type="InterPro" id="IPR035897">
    <property type="entry name" value="Toll_tir_struct_dom_sf"/>
</dbReference>
<reference evidence="4" key="1">
    <citation type="journal article" date="2016" name="Nature">
        <title>The genome of the seagrass Zostera marina reveals angiosperm adaptation to the sea.</title>
        <authorList>
            <person name="Olsen J.L."/>
            <person name="Rouze P."/>
            <person name="Verhelst B."/>
            <person name="Lin Y.-C."/>
            <person name="Bayer T."/>
            <person name="Collen J."/>
            <person name="Dattolo E."/>
            <person name="De Paoli E."/>
            <person name="Dittami S."/>
            <person name="Maumus F."/>
            <person name="Michel G."/>
            <person name="Kersting A."/>
            <person name="Lauritano C."/>
            <person name="Lohaus R."/>
            <person name="Toepel M."/>
            <person name="Tonon T."/>
            <person name="Vanneste K."/>
            <person name="Amirebrahimi M."/>
            <person name="Brakel J."/>
            <person name="Bostroem C."/>
            <person name="Chovatia M."/>
            <person name="Grimwood J."/>
            <person name="Jenkins J.W."/>
            <person name="Jueterbock A."/>
            <person name="Mraz A."/>
            <person name="Stam W.T."/>
            <person name="Tice H."/>
            <person name="Bornberg-Bauer E."/>
            <person name="Green P.J."/>
            <person name="Pearson G.A."/>
            <person name="Procaccini G."/>
            <person name="Duarte C.M."/>
            <person name="Schmutz J."/>
            <person name="Reusch T.B.H."/>
            <person name="Van de Peer Y."/>
        </authorList>
    </citation>
    <scope>NUCLEOTIDE SEQUENCE [LARGE SCALE GENOMIC DNA]</scope>
    <source>
        <strain evidence="4">cv. Finnish</strain>
    </source>
</reference>
<feature type="region of interest" description="Disordered" evidence="1">
    <location>
        <begin position="87"/>
        <end position="144"/>
    </location>
</feature>
<dbReference type="AlphaFoldDB" id="A0A0K9NZ53"/>
<dbReference type="PANTHER" id="PTHR32472:SF12">
    <property type="entry name" value="P-LOOP CONTAINING NUCLEOSIDE TRIPHOSPHATE HYDROLASES SUPERFAMILY PROTEIN"/>
    <property type="match status" value="1"/>
</dbReference>
<feature type="region of interest" description="Disordered" evidence="1">
    <location>
        <begin position="432"/>
        <end position="465"/>
    </location>
</feature>
<dbReference type="SUPFAM" id="SSF52200">
    <property type="entry name" value="Toll/Interleukin receptor TIR domain"/>
    <property type="match status" value="1"/>
</dbReference>
<dbReference type="OrthoDB" id="626167at2759"/>
<dbReference type="Gene3D" id="3.40.50.300">
    <property type="entry name" value="P-loop containing nucleotide triphosphate hydrolases"/>
    <property type="match status" value="1"/>
</dbReference>
<evidence type="ECO:0000259" key="2">
    <source>
        <dbReference type="PROSITE" id="PS50104"/>
    </source>
</evidence>
<dbReference type="GO" id="GO:0043531">
    <property type="term" value="F:ADP binding"/>
    <property type="evidence" value="ECO:0007669"/>
    <property type="project" value="InterPro"/>
</dbReference>
<organism evidence="3 4">
    <name type="scientific">Zostera marina</name>
    <name type="common">Eelgrass</name>
    <dbReference type="NCBI Taxonomy" id="29655"/>
    <lineage>
        <taxon>Eukaryota</taxon>
        <taxon>Viridiplantae</taxon>
        <taxon>Streptophyta</taxon>
        <taxon>Embryophyta</taxon>
        <taxon>Tracheophyta</taxon>
        <taxon>Spermatophyta</taxon>
        <taxon>Magnoliopsida</taxon>
        <taxon>Liliopsida</taxon>
        <taxon>Zosteraceae</taxon>
        <taxon>Zostera</taxon>
    </lineage>
</organism>